<reference evidence="2 3" key="1">
    <citation type="journal article" date="2018" name="J. Allergy Clin. Immunol.">
        <title>High-quality assembly of Dermatophagoides pteronyssinus genome and transcriptome reveals a wide range of novel allergens.</title>
        <authorList>
            <person name="Liu X.Y."/>
            <person name="Yang K.Y."/>
            <person name="Wang M.Q."/>
            <person name="Kwok J.S."/>
            <person name="Zeng X."/>
            <person name="Yang Z."/>
            <person name="Xiao X.J."/>
            <person name="Lau C.P."/>
            <person name="Li Y."/>
            <person name="Huang Z.M."/>
            <person name="Ba J.G."/>
            <person name="Yim A.K."/>
            <person name="Ouyang C.Y."/>
            <person name="Ngai S.M."/>
            <person name="Chan T.F."/>
            <person name="Leung E.L."/>
            <person name="Liu L."/>
            <person name="Liu Z.G."/>
            <person name="Tsui S.K."/>
        </authorList>
    </citation>
    <scope>NUCLEOTIDE SEQUENCE [LARGE SCALE GENOMIC DNA]</scope>
    <source>
        <strain evidence="2">Derp</strain>
    </source>
</reference>
<sequence length="454" mass="49114">MFYRSISLLITVIITVVQAGNYGNGGRSFATAASPNYNQATFQAMAAPNHQYQMIQPIQLSAPTPQPIGPVSLAVRSQQNVQYYDIPSVQTQAQPYQVMVESQSVPMTMMFRTYSSPMNVKHQHVQSQGSVQESHSEDQPHILRHTVHKPIVQEIHEIIAPMRTIRQEVRPVEENIQTLVARSQPSYGGGYGSPSPQPQMIPQNGNGGIPLAPATGGFIGANGFNAAPIGFASFVPSPVPLNGGGGGGFIGSTNFGSFGGGGTGGKYGALPSFAGFAAPPPMPMPFSGKYGGGGGPQMAFFAPISLAAPGGGDVFVKYNGDLCLETSTHSWSECDFYFLHIHNILTGAKELPLHNWRNDGSDCGLVFQTTNFDPLENPIKAIDMNKIRQISSLAEGIVSIYLSLENIQYTFQFSNDLIVKHLLGTIESRVPCFHWHPTTNMANRVYHLINENFQ</sequence>
<keyword evidence="1" id="KW-0732">Signal</keyword>
<comment type="caution">
    <text evidence="2">The sequence shown here is derived from an EMBL/GenBank/DDBJ whole genome shotgun (WGS) entry which is preliminary data.</text>
</comment>
<evidence type="ECO:0000313" key="3">
    <source>
        <dbReference type="Proteomes" id="UP000887458"/>
    </source>
</evidence>
<evidence type="ECO:0000313" key="2">
    <source>
        <dbReference type="EMBL" id="KAH9418897.1"/>
    </source>
</evidence>
<proteinExistence type="predicted"/>
<keyword evidence="3" id="KW-1185">Reference proteome</keyword>
<dbReference type="EMBL" id="NJHN03000062">
    <property type="protein sequence ID" value="KAH9418897.1"/>
    <property type="molecule type" value="Genomic_DNA"/>
</dbReference>
<reference evidence="2 3" key="2">
    <citation type="journal article" date="2022" name="Mol. Biol. Evol.">
        <title>Comparative Genomics Reveals Insights into the Divergent Evolution of Astigmatic Mites and Household Pest Adaptations.</title>
        <authorList>
            <person name="Xiong Q."/>
            <person name="Wan A.T."/>
            <person name="Liu X."/>
            <person name="Fung C.S."/>
            <person name="Xiao X."/>
            <person name="Malainual N."/>
            <person name="Hou J."/>
            <person name="Wang L."/>
            <person name="Wang M."/>
            <person name="Yang K.Y."/>
            <person name="Cui Y."/>
            <person name="Leung E.L."/>
            <person name="Nong W."/>
            <person name="Shin S.K."/>
            <person name="Au S.W."/>
            <person name="Jeong K.Y."/>
            <person name="Chew F.T."/>
            <person name="Hui J.H."/>
            <person name="Leung T.F."/>
            <person name="Tungtrongchitr A."/>
            <person name="Zhong N."/>
            <person name="Liu Z."/>
            <person name="Tsui S.K."/>
        </authorList>
    </citation>
    <scope>NUCLEOTIDE SEQUENCE [LARGE SCALE GENOMIC DNA]</scope>
    <source>
        <strain evidence="2">Derp</strain>
    </source>
</reference>
<gene>
    <name evidence="2" type="ORF">DERP_004225</name>
</gene>
<protein>
    <submittedName>
        <fullName evidence="2">Uncharacterized protein</fullName>
    </submittedName>
</protein>
<evidence type="ECO:0000256" key="1">
    <source>
        <dbReference type="SAM" id="SignalP"/>
    </source>
</evidence>
<name>A0ABQ8J8H0_DERPT</name>
<dbReference type="Proteomes" id="UP000887458">
    <property type="component" value="Unassembled WGS sequence"/>
</dbReference>
<accession>A0ABQ8J8H0</accession>
<feature type="signal peptide" evidence="1">
    <location>
        <begin position="1"/>
        <end position="19"/>
    </location>
</feature>
<organism evidence="2 3">
    <name type="scientific">Dermatophagoides pteronyssinus</name>
    <name type="common">European house dust mite</name>
    <dbReference type="NCBI Taxonomy" id="6956"/>
    <lineage>
        <taxon>Eukaryota</taxon>
        <taxon>Metazoa</taxon>
        <taxon>Ecdysozoa</taxon>
        <taxon>Arthropoda</taxon>
        <taxon>Chelicerata</taxon>
        <taxon>Arachnida</taxon>
        <taxon>Acari</taxon>
        <taxon>Acariformes</taxon>
        <taxon>Sarcoptiformes</taxon>
        <taxon>Astigmata</taxon>
        <taxon>Psoroptidia</taxon>
        <taxon>Analgoidea</taxon>
        <taxon>Pyroglyphidae</taxon>
        <taxon>Dermatophagoidinae</taxon>
        <taxon>Dermatophagoides</taxon>
    </lineage>
</organism>
<feature type="chain" id="PRO_5047284054" evidence="1">
    <location>
        <begin position="20"/>
        <end position="454"/>
    </location>
</feature>